<dbReference type="RefSeq" id="WP_344686048.1">
    <property type="nucleotide sequence ID" value="NZ_BAAAUX010000037.1"/>
</dbReference>
<protein>
    <recommendedName>
        <fullName evidence="4">DUF485 domain-containing protein</fullName>
    </recommendedName>
</protein>
<name>A0ABN3VMZ9_9PSEU</name>
<evidence type="ECO:0000256" key="1">
    <source>
        <dbReference type="SAM" id="Phobius"/>
    </source>
</evidence>
<organism evidence="2 3">
    <name type="scientific">Saccharopolyspora taberi</name>
    <dbReference type="NCBI Taxonomy" id="60895"/>
    <lineage>
        <taxon>Bacteria</taxon>
        <taxon>Bacillati</taxon>
        <taxon>Actinomycetota</taxon>
        <taxon>Actinomycetes</taxon>
        <taxon>Pseudonocardiales</taxon>
        <taxon>Pseudonocardiaceae</taxon>
        <taxon>Saccharopolyspora</taxon>
    </lineage>
</organism>
<keyword evidence="1" id="KW-1133">Transmembrane helix</keyword>
<comment type="caution">
    <text evidence="2">The sequence shown here is derived from an EMBL/GenBank/DDBJ whole genome shotgun (WGS) entry which is preliminary data.</text>
</comment>
<feature type="transmembrane region" description="Helical" evidence="1">
    <location>
        <begin position="64"/>
        <end position="86"/>
    </location>
</feature>
<gene>
    <name evidence="2" type="ORF">GCM10010470_63410</name>
</gene>
<accession>A0ABN3VMZ9</accession>
<sequence length="135" mass="15387">MSREHGFEIRGRGESTRPPRRRRVVLADKRHTRQVARTMMELEEQTSVGEFLVRHLMKVQLRSSLVLAGVAAVVLLGLPALFWAVPALGGAMWFGIRVPWLVLGVLPYPFLVLIGFLCARNAERNERDFIHMVEQ</sequence>
<evidence type="ECO:0008006" key="4">
    <source>
        <dbReference type="Google" id="ProtNLM"/>
    </source>
</evidence>
<keyword evidence="1" id="KW-0812">Transmembrane</keyword>
<keyword evidence="1" id="KW-0472">Membrane</keyword>
<dbReference type="Proteomes" id="UP001500979">
    <property type="component" value="Unassembled WGS sequence"/>
</dbReference>
<evidence type="ECO:0000313" key="2">
    <source>
        <dbReference type="EMBL" id="GAA2819401.1"/>
    </source>
</evidence>
<dbReference type="EMBL" id="BAAAUX010000037">
    <property type="protein sequence ID" value="GAA2819401.1"/>
    <property type="molecule type" value="Genomic_DNA"/>
</dbReference>
<evidence type="ECO:0000313" key="3">
    <source>
        <dbReference type="Proteomes" id="UP001500979"/>
    </source>
</evidence>
<feature type="transmembrane region" description="Helical" evidence="1">
    <location>
        <begin position="98"/>
        <end position="119"/>
    </location>
</feature>
<keyword evidence="3" id="KW-1185">Reference proteome</keyword>
<proteinExistence type="predicted"/>
<reference evidence="2 3" key="1">
    <citation type="journal article" date="2019" name="Int. J. Syst. Evol. Microbiol.">
        <title>The Global Catalogue of Microorganisms (GCM) 10K type strain sequencing project: providing services to taxonomists for standard genome sequencing and annotation.</title>
        <authorList>
            <consortium name="The Broad Institute Genomics Platform"/>
            <consortium name="The Broad Institute Genome Sequencing Center for Infectious Disease"/>
            <person name="Wu L."/>
            <person name="Ma J."/>
        </authorList>
    </citation>
    <scope>NUCLEOTIDE SEQUENCE [LARGE SCALE GENOMIC DNA]</scope>
    <source>
        <strain evidence="2 3">JCM 9383</strain>
    </source>
</reference>